<dbReference type="EMBL" id="VCAU01000160">
    <property type="protein sequence ID" value="KAF9883530.1"/>
    <property type="molecule type" value="Genomic_DNA"/>
</dbReference>
<reference evidence="2" key="2">
    <citation type="submission" date="2020-02" db="EMBL/GenBank/DDBJ databases">
        <authorList>
            <person name="Gilchrist C.L.M."/>
            <person name="Chooi Y.-H."/>
        </authorList>
    </citation>
    <scope>NUCLEOTIDE SEQUENCE</scope>
    <source>
        <strain evidence="2">MST-FP2251</strain>
    </source>
</reference>
<feature type="compositionally biased region" description="Basic and acidic residues" evidence="1">
    <location>
        <begin position="806"/>
        <end position="823"/>
    </location>
</feature>
<dbReference type="AlphaFoldDB" id="A0AAD4CBP8"/>
<feature type="region of interest" description="Disordered" evidence="1">
    <location>
        <begin position="666"/>
        <end position="687"/>
    </location>
</feature>
<dbReference type="Pfam" id="PF12520">
    <property type="entry name" value="DUF3723"/>
    <property type="match status" value="1"/>
</dbReference>
<keyword evidence="3" id="KW-1185">Reference proteome</keyword>
<feature type="region of interest" description="Disordered" evidence="1">
    <location>
        <begin position="568"/>
        <end position="648"/>
    </location>
</feature>
<dbReference type="InterPro" id="IPR022198">
    <property type="entry name" value="DUF3723"/>
</dbReference>
<feature type="compositionally biased region" description="Low complexity" evidence="1">
    <location>
        <begin position="619"/>
        <end position="628"/>
    </location>
</feature>
<protein>
    <submittedName>
        <fullName evidence="2">Uncharacterized protein</fullName>
    </submittedName>
</protein>
<dbReference type="Proteomes" id="UP001194746">
    <property type="component" value="Unassembled WGS sequence"/>
</dbReference>
<evidence type="ECO:0000313" key="2">
    <source>
        <dbReference type="EMBL" id="KAF9883530.1"/>
    </source>
</evidence>
<reference evidence="2" key="1">
    <citation type="journal article" date="2019" name="Beilstein J. Org. Chem.">
        <title>Nanangenines: drimane sesquiterpenoids as the dominant metabolite cohort of a novel Australian fungus, Aspergillus nanangensis.</title>
        <authorList>
            <person name="Lacey H.J."/>
            <person name="Gilchrist C.L.M."/>
            <person name="Crombie A."/>
            <person name="Kalaitzis J.A."/>
            <person name="Vuong D."/>
            <person name="Rutledge P.J."/>
            <person name="Turner P."/>
            <person name="Pitt J.I."/>
            <person name="Lacey E."/>
            <person name="Chooi Y.H."/>
            <person name="Piggott A.M."/>
        </authorList>
    </citation>
    <scope>NUCLEOTIDE SEQUENCE</scope>
    <source>
        <strain evidence="2">MST-FP2251</strain>
    </source>
</reference>
<accession>A0AAD4CBP8</accession>
<feature type="region of interest" description="Disordered" evidence="1">
    <location>
        <begin position="715"/>
        <end position="747"/>
    </location>
</feature>
<sequence>MQRALFTEEEVRLATERRLKYLGTAKVHINQIEFDPPLPRDVDQKNVNRLCEIFRKNRCRRLDVDNHVPATVSQHGLSLALQKANVPRSSLLTSDPQHLPLLGFSVGQLRALHGRHRVQAGAEMLPPADRWWTVDLYLDDLGEGLKTSLIEEYSNEKKPTDGEIYRKIRQYEGEDNEVFRQRWFVRLSPSNQNRLDQLDNRRNRRLRRAFDRLLAIPGLWPHGMRISMLHRLVATGCVEEILSYLDHIRDFWSSLVASSPLALKKIDADTIEALQLMAPGKCQTDARKARGLVLGGEIFAEFNDGERRIIWDRMQSFDALIPSLYTFFEDFKYLESCSHCIKRLFGPLTSSVWQSMSSIFVPSEGGESVIQTSESTFRSERVADTERLDKGYLQIWLYAMRHYPLMPPDPKNDDDLLAKPARGRADDRVIYEMAELARQLGFDSPEIRSLTNGSPDYQIARAALLQARKPGRFQYDPQHFNSLINRVVECFAAAVPEESGVVPELLADSTVKARARCGMPQMRTHKQDSPLLFLDRLHEDFDSADTITTFFVRRCVYFAFFGKPSQSCPADHGRAENPPADVPPKSPLFVSETEPSDGHELGQQVAPQRAVPLHDRGQLLRSRSPPESSAEREQRTLQQQRRTRKIQARRRRLQLVEVDRTLMEVDQISSENSDEAMSEQEPSNLERSGIPAAARQIEAIPSSLALLPVGSVEHNITDPTFEDGEHRTPPLDRPDLIGPDQPILDGIDASSQCTRISLGAVPPVHDSNQHSAAEDSVEEGSDRTTQQDLNAYLDQLQRAQDEQNELEERLERERLEEELHLPRPEQPVLEPVSRSQGKPSSLPGASDDDPTDVVHDLDTNHEETAIYEPSRDETVTPHREEESEVPQSHCAVAPLPSLDDTSADSRSAPASDIPQRGEASLSSGCVGISFWSFEREEWNLSDYLEVDPADPSPVERVAKKYTRKDYSLYDKNLQSLSPAQCYRAATTDNDNSIFIISDHEEQKLMAEGRFVNDKKILSLVFQVLDHPGSPVKRLRFHSVSSEEL</sequence>
<name>A0AAD4CBP8_ASPNN</name>
<organism evidence="2 3">
    <name type="scientific">Aspergillus nanangensis</name>
    <dbReference type="NCBI Taxonomy" id="2582783"/>
    <lineage>
        <taxon>Eukaryota</taxon>
        <taxon>Fungi</taxon>
        <taxon>Dikarya</taxon>
        <taxon>Ascomycota</taxon>
        <taxon>Pezizomycotina</taxon>
        <taxon>Eurotiomycetes</taxon>
        <taxon>Eurotiomycetidae</taxon>
        <taxon>Eurotiales</taxon>
        <taxon>Aspergillaceae</taxon>
        <taxon>Aspergillus</taxon>
        <taxon>Aspergillus subgen. Circumdati</taxon>
    </lineage>
</organism>
<feature type="compositionally biased region" description="Basic and acidic residues" evidence="1">
    <location>
        <begin position="723"/>
        <end position="735"/>
    </location>
</feature>
<gene>
    <name evidence="2" type="ORF">FE257_003363</name>
</gene>
<evidence type="ECO:0000256" key="1">
    <source>
        <dbReference type="SAM" id="MobiDB-lite"/>
    </source>
</evidence>
<proteinExistence type="predicted"/>
<evidence type="ECO:0000313" key="3">
    <source>
        <dbReference type="Proteomes" id="UP001194746"/>
    </source>
</evidence>
<feature type="region of interest" description="Disordered" evidence="1">
    <location>
        <begin position="759"/>
        <end position="921"/>
    </location>
</feature>
<feature type="compositionally biased region" description="Basic and acidic residues" evidence="1">
    <location>
        <begin position="852"/>
        <end position="881"/>
    </location>
</feature>
<comment type="caution">
    <text evidence="2">The sequence shown here is derived from an EMBL/GenBank/DDBJ whole genome shotgun (WGS) entry which is preliminary data.</text>
</comment>